<gene>
    <name evidence="4" type="ORF">CHIRRI_LOCUS8558</name>
</gene>
<dbReference type="InterPro" id="IPR001156">
    <property type="entry name" value="Transferrin-like_dom"/>
</dbReference>
<name>A0A9N9RY02_9DIPT</name>
<organism evidence="4 5">
    <name type="scientific">Chironomus riparius</name>
    <dbReference type="NCBI Taxonomy" id="315576"/>
    <lineage>
        <taxon>Eukaryota</taxon>
        <taxon>Metazoa</taxon>
        <taxon>Ecdysozoa</taxon>
        <taxon>Arthropoda</taxon>
        <taxon>Hexapoda</taxon>
        <taxon>Insecta</taxon>
        <taxon>Pterygota</taxon>
        <taxon>Neoptera</taxon>
        <taxon>Endopterygota</taxon>
        <taxon>Diptera</taxon>
        <taxon>Nematocera</taxon>
        <taxon>Chironomoidea</taxon>
        <taxon>Chironomidae</taxon>
        <taxon>Chironominae</taxon>
        <taxon>Chironomus</taxon>
    </lineage>
</organism>
<dbReference type="InterPro" id="IPR001680">
    <property type="entry name" value="WD40_rpt"/>
</dbReference>
<dbReference type="Gene3D" id="3.40.190.10">
    <property type="entry name" value="Periplasmic binding protein-like II"/>
    <property type="match status" value="3"/>
</dbReference>
<dbReference type="GO" id="GO:0006826">
    <property type="term" value="P:iron ion transport"/>
    <property type="evidence" value="ECO:0007669"/>
    <property type="project" value="TreeGrafter"/>
</dbReference>
<dbReference type="GO" id="GO:0005886">
    <property type="term" value="C:plasma membrane"/>
    <property type="evidence" value="ECO:0007669"/>
    <property type="project" value="TreeGrafter"/>
</dbReference>
<dbReference type="GO" id="GO:0055037">
    <property type="term" value="C:recycling endosome"/>
    <property type="evidence" value="ECO:0007669"/>
    <property type="project" value="TreeGrafter"/>
</dbReference>
<sequence>MKSSGLLNLLVFINFCTYDILAKDSYSKDTAAGDLKNEKLRMCIVESRGSFRRTEQHCPIIENQTNIECIVGIDRLDCARRISKGYAHFGVFSSEDLVSARWATFQILVTNELRFHAEEFEYDVVVVVDNEANINSAADLRSARLCHPGKGINDNWNDIISDYLESTMVARECEEDLTLAESRIKASANFFGPSCKAGPWVNDALQDSILKSKYPSLCSLCYDKSKCGIGDKHWGRRGALECLIGGSGQAAYVRLDDVKSFFNGKNAEADPNNYSFLCPDGHLQPLTSENPCTWISKPWPVIAAKRSHAEQVQEIFRKIDTTLQWQQSMLLLLESYYINVTSLDVPIPIDDYLDKSTGYQSAHSFPACYPPRHIVYCTTSIIEFVKCSWLQEVSTVYGIEPNLQCIRGESLYRCLDDVNKNIADVVMVDQDERADSERKFNLIPLLSEFSFNFGNNYVTVAVVKENSPIKNFEDLKWKRACLPSYEGAAFYSVMENLQEFQYINNNCSNGVIDFFASESCFGSRNCKKEYSGDEGALKCLDQMGDVAFVNLELVRNLTGPNQKYRVICGANFKRTEIYHKSLDICYLSWTSKGTLLTSKTKDELRKNEIINTLKSMDYNFGKHKFRSGNIPFTMFGPFDKKENVLFKDATDGFRTPKEIKNYVKFDKNLEKFYTGFSDFTMLRTSKQSTKPVSTKATSSVLNNEKQKQSVTAKKSNVTTDKNTDKKSITKKSDNHAAGLTNKSLVTKHVTKSKGALSVTNAVKPPVNKKNVMNTIHNVTVSSPPTSAGKERSTSLINIRNENENSDDALSQKHLKHSRSRTRTIAPEESILFQRNLMSSKSVDDEKPKIERKNPVAYEINFEEEKKNAKKVLKKQESSEVVKKPLEKQKSFIKNDKVLQRQKSQDIKLKRQKTEIKEPSIEKEVEQVAKPEEDEDNYESDFESYESDFEAEPSDNTEVEESTEDNDTSNEDDDEIADVEKIVTDRVDSGSFDMSVKKSVTPSLNQYDSIEDTVNSHDSGISYDDLQALNKRLVSPKVIAFYKRGEELMKKITFDSISFDVFEQKPIPYEVFMSIYGQRGMIQASTQCESLCVNEECQTEVISKINSWTQYPCKFTRIGLENINSKQYNEEKLGVGDETFDYIEKDQTDSIEHIDISIEAINNFSDENNLFVLNQQSGYAASDLRNFVQNTSISIFNILEGKSNKSREFASSKIPICSGYFEIKINDIELLSNTSITKVWTNVCLNNFLITVHKVTNTNQNLMCLWNILHTSRPMKIFNSWSDIKCLEIHPHQRDYIIGGCSDGTICLWSIKESSDDLTTFSLIQPSEIISLNQIHNDFALDNVTALKSLPYRPYKNSMSMFTQSQSSQFCSLHENGFLSIWTLLQLDNFDDDIRKLEMDFTYKGCNVKLSKNLSIDINQFLRTDSNENEKNARKKSAFEKTRYYFENDLFSDKVLKELQEIDTDRLQRSKNFMYRNEMFTATSFDLNYNELFISSDTNFIVAMSRLCLGDKARKIITNDSNFISPSTIKTHPIDKNILAIGQTNGNVKFIKTSDDFSLSSSNKRKQLKRSNAAFSNDENVLAKSCAFQNIVEREKKLYEETQALNDLESDNLKALLLNESPLSSHFEENEGNYKNNLKITFDKNLFNSFDVSMGTVRLIEFNRTGRLMFVLINKDLKIFDCWKNVEIQHLDSRGIIDVKSIQGSDGNEYMVLLTAKKEVLVNKLKF</sequence>
<dbReference type="GO" id="GO:0005769">
    <property type="term" value="C:early endosome"/>
    <property type="evidence" value="ECO:0007669"/>
    <property type="project" value="TreeGrafter"/>
</dbReference>
<dbReference type="SMART" id="SM00320">
    <property type="entry name" value="WD40"/>
    <property type="match status" value="1"/>
</dbReference>
<evidence type="ECO:0000313" key="4">
    <source>
        <dbReference type="EMBL" id="CAG9805689.1"/>
    </source>
</evidence>
<keyword evidence="5" id="KW-1185">Reference proteome</keyword>
<feature type="region of interest" description="Disordered" evidence="1">
    <location>
        <begin position="801"/>
        <end position="822"/>
    </location>
</feature>
<evidence type="ECO:0000256" key="2">
    <source>
        <dbReference type="SAM" id="SignalP"/>
    </source>
</evidence>
<feature type="signal peptide" evidence="2">
    <location>
        <begin position="1"/>
        <end position="22"/>
    </location>
</feature>
<dbReference type="PANTHER" id="PTHR11485:SF54">
    <property type="entry name" value="TRANSFERRIN"/>
    <property type="match status" value="1"/>
</dbReference>
<dbReference type="OrthoDB" id="8170333at2759"/>
<dbReference type="PRINTS" id="PR00422">
    <property type="entry name" value="TRANSFERRIN"/>
</dbReference>
<feature type="compositionally biased region" description="Polar residues" evidence="1">
    <location>
        <begin position="687"/>
        <end position="720"/>
    </location>
</feature>
<dbReference type="CDD" id="cd13529">
    <property type="entry name" value="PBP2_transferrin"/>
    <property type="match status" value="2"/>
</dbReference>
<dbReference type="Gene3D" id="2.130.10.10">
    <property type="entry name" value="YVTN repeat-like/Quinoprotein amine dehydrogenase"/>
    <property type="match status" value="1"/>
</dbReference>
<dbReference type="Proteomes" id="UP001153620">
    <property type="component" value="Chromosome 2"/>
</dbReference>
<dbReference type="SUPFAM" id="SSF50978">
    <property type="entry name" value="WD40 repeat-like"/>
    <property type="match status" value="1"/>
</dbReference>
<feature type="domain" description="Transferrin-like" evidence="3">
    <location>
        <begin position="374"/>
        <end position="671"/>
    </location>
</feature>
<evidence type="ECO:0000313" key="5">
    <source>
        <dbReference type="Proteomes" id="UP001153620"/>
    </source>
</evidence>
<feature type="compositionally biased region" description="Acidic residues" evidence="1">
    <location>
        <begin position="931"/>
        <end position="976"/>
    </location>
</feature>
<feature type="region of interest" description="Disordered" evidence="1">
    <location>
        <begin position="917"/>
        <end position="977"/>
    </location>
</feature>
<keyword evidence="2" id="KW-0732">Signal</keyword>
<dbReference type="PROSITE" id="PS51408">
    <property type="entry name" value="TRANSFERRIN_LIKE_4"/>
    <property type="match status" value="2"/>
</dbReference>
<dbReference type="SMART" id="SM00094">
    <property type="entry name" value="TR_FER"/>
    <property type="match status" value="1"/>
</dbReference>
<reference evidence="4" key="2">
    <citation type="submission" date="2022-10" db="EMBL/GenBank/DDBJ databases">
        <authorList>
            <consortium name="ENA_rothamsted_submissions"/>
            <consortium name="culmorum"/>
            <person name="King R."/>
        </authorList>
    </citation>
    <scope>NUCLEOTIDE SEQUENCE</scope>
</reference>
<proteinExistence type="predicted"/>
<feature type="compositionally biased region" description="Basic residues" evidence="1">
    <location>
        <begin position="812"/>
        <end position="821"/>
    </location>
</feature>
<evidence type="ECO:0000259" key="3">
    <source>
        <dbReference type="PROSITE" id="PS51408"/>
    </source>
</evidence>
<accession>A0A9N9RY02</accession>
<evidence type="ECO:0000256" key="1">
    <source>
        <dbReference type="SAM" id="MobiDB-lite"/>
    </source>
</evidence>
<protein>
    <recommendedName>
        <fullName evidence="3">Transferrin-like domain-containing protein</fullName>
    </recommendedName>
</protein>
<dbReference type="InterPro" id="IPR036322">
    <property type="entry name" value="WD40_repeat_dom_sf"/>
</dbReference>
<reference evidence="4" key="1">
    <citation type="submission" date="2022-01" db="EMBL/GenBank/DDBJ databases">
        <authorList>
            <person name="King R."/>
        </authorList>
    </citation>
    <scope>NUCLEOTIDE SEQUENCE</scope>
</reference>
<feature type="compositionally biased region" description="Basic and acidic residues" evidence="1">
    <location>
        <begin position="721"/>
        <end position="734"/>
    </location>
</feature>
<dbReference type="Pfam" id="PF00405">
    <property type="entry name" value="Transferrin"/>
    <property type="match status" value="3"/>
</dbReference>
<feature type="domain" description="Transferrin-like" evidence="3">
    <location>
        <begin position="40"/>
        <end position="364"/>
    </location>
</feature>
<feature type="compositionally biased region" description="Basic and acidic residues" evidence="1">
    <location>
        <begin position="917"/>
        <end position="930"/>
    </location>
</feature>
<dbReference type="SUPFAM" id="SSF53850">
    <property type="entry name" value="Periplasmic binding protein-like II"/>
    <property type="match status" value="2"/>
</dbReference>
<dbReference type="EMBL" id="OU895878">
    <property type="protein sequence ID" value="CAG9805689.1"/>
    <property type="molecule type" value="Genomic_DNA"/>
</dbReference>
<feature type="region of interest" description="Disordered" evidence="1">
    <location>
        <begin position="687"/>
        <end position="742"/>
    </location>
</feature>
<dbReference type="GO" id="GO:0005615">
    <property type="term" value="C:extracellular space"/>
    <property type="evidence" value="ECO:0007669"/>
    <property type="project" value="TreeGrafter"/>
</dbReference>
<feature type="chain" id="PRO_5040450337" description="Transferrin-like domain-containing protein" evidence="2">
    <location>
        <begin position="23"/>
        <end position="1726"/>
    </location>
</feature>
<dbReference type="PANTHER" id="PTHR11485">
    <property type="entry name" value="TRANSFERRIN"/>
    <property type="match status" value="1"/>
</dbReference>
<dbReference type="InterPro" id="IPR015943">
    <property type="entry name" value="WD40/YVTN_repeat-like_dom_sf"/>
</dbReference>